<keyword evidence="3" id="KW-1185">Reference proteome</keyword>
<dbReference type="Gene3D" id="1.20.1280.50">
    <property type="match status" value="1"/>
</dbReference>
<dbReference type="InterPro" id="IPR001810">
    <property type="entry name" value="F-box_dom"/>
</dbReference>
<protein>
    <recommendedName>
        <fullName evidence="1">F-box domain-containing protein</fullName>
    </recommendedName>
</protein>
<dbReference type="OrthoDB" id="3185626at2759"/>
<sequence>MSQAEDSACVEQRDGNGARTLPGVIENLRSPTSIADLPYELLTLIFRELAAVDRPKTVPSPCGNPPVGRLLGWLHITHICRHWRQIALENATLWCKINVNFGHKWAHEMILRSRRAPLAIDYYVLNNAAGDDIRQDILEHISHISSLSIMGESESFLNGLLPRLVEPAPMLTSLTLESLMPVIPSVAPENIFSRISPNLRYLDLINICIPWTSTVFTNLTELYVSIDIESFADFPPPIAYPSVTELLDALDRMPHLEDLQLLGMLPASGLQGPLTRSRRSVSLPELGILQLSGPVLNCAALLHHLEYPVTTGVKIFCICDVSLVHETDAITPMITRHTQARPRYVKVTMRENEYRDPCVSVLSSPWTPTDGHWPNPREQFSMSWTHPGHEHDWTHMLSLLRTFFEVAMLDNIHTLAADGPVDDEQWRSIIGDSCASATEVDVSCDGLVGLLSVLKAVTPVNAFPNIRTLDIREPSLSHLHNVPALEEVMQTFAERKARGMPIQTLDISSWRHNPEWVEAVKAIVPIVKYNAEPPA</sequence>
<name>A0A4Y9YHQ9_9AGAM</name>
<evidence type="ECO:0000313" key="3">
    <source>
        <dbReference type="Proteomes" id="UP000298327"/>
    </source>
</evidence>
<evidence type="ECO:0000313" key="2">
    <source>
        <dbReference type="EMBL" id="TFY62076.1"/>
    </source>
</evidence>
<organism evidence="2 3">
    <name type="scientific">Dentipellis fragilis</name>
    <dbReference type="NCBI Taxonomy" id="205917"/>
    <lineage>
        <taxon>Eukaryota</taxon>
        <taxon>Fungi</taxon>
        <taxon>Dikarya</taxon>
        <taxon>Basidiomycota</taxon>
        <taxon>Agaricomycotina</taxon>
        <taxon>Agaricomycetes</taxon>
        <taxon>Russulales</taxon>
        <taxon>Hericiaceae</taxon>
        <taxon>Dentipellis</taxon>
    </lineage>
</organism>
<reference evidence="2 3" key="1">
    <citation type="submission" date="2019-02" db="EMBL/GenBank/DDBJ databases">
        <title>Genome sequencing of the rare red list fungi Dentipellis fragilis.</title>
        <authorList>
            <person name="Buettner E."/>
            <person name="Kellner H."/>
        </authorList>
    </citation>
    <scope>NUCLEOTIDE SEQUENCE [LARGE SCALE GENOMIC DNA]</scope>
    <source>
        <strain evidence="2 3">DSM 105465</strain>
    </source>
</reference>
<feature type="domain" description="F-box" evidence="1">
    <location>
        <begin position="34"/>
        <end position="98"/>
    </location>
</feature>
<evidence type="ECO:0000259" key="1">
    <source>
        <dbReference type="Pfam" id="PF12937"/>
    </source>
</evidence>
<dbReference type="SUPFAM" id="SSF52047">
    <property type="entry name" value="RNI-like"/>
    <property type="match status" value="1"/>
</dbReference>
<dbReference type="AlphaFoldDB" id="A0A4Y9YHQ9"/>
<dbReference type="Proteomes" id="UP000298327">
    <property type="component" value="Unassembled WGS sequence"/>
</dbReference>
<proteinExistence type="predicted"/>
<dbReference type="EMBL" id="SEOQ01000480">
    <property type="protein sequence ID" value="TFY62076.1"/>
    <property type="molecule type" value="Genomic_DNA"/>
</dbReference>
<gene>
    <name evidence="2" type="ORF">EVG20_g6832</name>
</gene>
<dbReference type="Pfam" id="PF12937">
    <property type="entry name" value="F-box-like"/>
    <property type="match status" value="1"/>
</dbReference>
<accession>A0A4Y9YHQ9</accession>
<comment type="caution">
    <text evidence="2">The sequence shown here is derived from an EMBL/GenBank/DDBJ whole genome shotgun (WGS) entry which is preliminary data.</text>
</comment>